<organism evidence="2 3">
    <name type="scientific">Plakobranchus ocellatus</name>
    <dbReference type="NCBI Taxonomy" id="259542"/>
    <lineage>
        <taxon>Eukaryota</taxon>
        <taxon>Metazoa</taxon>
        <taxon>Spiralia</taxon>
        <taxon>Lophotrochozoa</taxon>
        <taxon>Mollusca</taxon>
        <taxon>Gastropoda</taxon>
        <taxon>Heterobranchia</taxon>
        <taxon>Euthyneura</taxon>
        <taxon>Panpulmonata</taxon>
        <taxon>Sacoglossa</taxon>
        <taxon>Placobranchoidea</taxon>
        <taxon>Plakobranchidae</taxon>
        <taxon>Plakobranchus</taxon>
    </lineage>
</organism>
<dbReference type="EMBL" id="BLXT01007504">
    <property type="protein sequence ID" value="GFO39673.1"/>
    <property type="molecule type" value="Genomic_DNA"/>
</dbReference>
<accession>A0AAV4D638</accession>
<proteinExistence type="predicted"/>
<keyword evidence="3" id="KW-1185">Reference proteome</keyword>
<evidence type="ECO:0000256" key="1">
    <source>
        <dbReference type="SAM" id="MobiDB-lite"/>
    </source>
</evidence>
<comment type="caution">
    <text evidence="2">The sequence shown here is derived from an EMBL/GenBank/DDBJ whole genome shotgun (WGS) entry which is preliminary data.</text>
</comment>
<reference evidence="2 3" key="1">
    <citation type="journal article" date="2021" name="Elife">
        <title>Chloroplast acquisition without the gene transfer in kleptoplastic sea slugs, Plakobranchus ocellatus.</title>
        <authorList>
            <person name="Maeda T."/>
            <person name="Takahashi S."/>
            <person name="Yoshida T."/>
            <person name="Shimamura S."/>
            <person name="Takaki Y."/>
            <person name="Nagai Y."/>
            <person name="Toyoda A."/>
            <person name="Suzuki Y."/>
            <person name="Arimoto A."/>
            <person name="Ishii H."/>
            <person name="Satoh N."/>
            <person name="Nishiyama T."/>
            <person name="Hasebe M."/>
            <person name="Maruyama T."/>
            <person name="Minagawa J."/>
            <person name="Obokata J."/>
            <person name="Shigenobu S."/>
        </authorList>
    </citation>
    <scope>NUCLEOTIDE SEQUENCE [LARGE SCALE GENOMIC DNA]</scope>
</reference>
<feature type="region of interest" description="Disordered" evidence="1">
    <location>
        <begin position="65"/>
        <end position="118"/>
    </location>
</feature>
<gene>
    <name evidence="2" type="ORF">PoB_006617800</name>
</gene>
<sequence>MGWCRVSKKEQSLGSSISYLPILCVCQIMPKQYQQAASAGWRGGRSLITVIVTTEMSQYSQCFCNPTSSSCKRRSPDGRSRHTSKSLSPGCRQSSPIPYSPGPPSGGASTGAGVAPYI</sequence>
<evidence type="ECO:0000313" key="3">
    <source>
        <dbReference type="Proteomes" id="UP000735302"/>
    </source>
</evidence>
<dbReference type="Proteomes" id="UP000735302">
    <property type="component" value="Unassembled WGS sequence"/>
</dbReference>
<protein>
    <submittedName>
        <fullName evidence="2">Uncharacterized protein</fullName>
    </submittedName>
</protein>
<evidence type="ECO:0000313" key="2">
    <source>
        <dbReference type="EMBL" id="GFO39673.1"/>
    </source>
</evidence>
<dbReference type="AlphaFoldDB" id="A0AAV4D638"/>
<name>A0AAV4D638_9GAST</name>